<dbReference type="Gene3D" id="2.60.120.10">
    <property type="entry name" value="Jelly Rolls"/>
    <property type="match status" value="1"/>
</dbReference>
<gene>
    <name evidence="2" type="ORF">E0F88_19485</name>
</gene>
<feature type="domain" description="Cyclic nucleotide-binding" evidence="1">
    <location>
        <begin position="27"/>
        <end position="113"/>
    </location>
</feature>
<accession>A0A4R5DQF1</accession>
<dbReference type="CDD" id="cd00038">
    <property type="entry name" value="CAP_ED"/>
    <property type="match status" value="1"/>
</dbReference>
<dbReference type="InterPro" id="IPR014710">
    <property type="entry name" value="RmlC-like_jellyroll"/>
</dbReference>
<dbReference type="Pfam" id="PF00027">
    <property type="entry name" value="cNMP_binding"/>
    <property type="match status" value="1"/>
</dbReference>
<dbReference type="InterPro" id="IPR018490">
    <property type="entry name" value="cNMP-bd_dom_sf"/>
</dbReference>
<sequence length="181" mass="20827">MLKTDLDKIGKFSQCDFDRLTRYLVQRQLGKNDILLDQGQICHAVYFISSGSAYQFRYEDIEEKVTDLHLQNEWCLNYSSFISQAPSQNIIKTNSETTALELNVTAIHELIAQSPVFLQLGKILEGVTTRTYCLDNSMSPSKRYNDLIKNRPLVLQMFPLKLIASYLNMTPETLSRVRSCF</sequence>
<reference evidence="2 3" key="1">
    <citation type="submission" date="2019-03" db="EMBL/GenBank/DDBJ databases">
        <title>Dyadobacter AR-3-6 sp. nov., isolated from arctic soil.</title>
        <authorList>
            <person name="Chaudhary D.K."/>
        </authorList>
    </citation>
    <scope>NUCLEOTIDE SEQUENCE [LARGE SCALE GENOMIC DNA]</scope>
    <source>
        <strain evidence="2 3">AR-3-6</strain>
    </source>
</reference>
<evidence type="ECO:0000259" key="1">
    <source>
        <dbReference type="Pfam" id="PF00027"/>
    </source>
</evidence>
<dbReference type="EMBL" id="SMFL01000007">
    <property type="protein sequence ID" value="TDE13235.1"/>
    <property type="molecule type" value="Genomic_DNA"/>
</dbReference>
<keyword evidence="3" id="KW-1185">Reference proteome</keyword>
<dbReference type="Proteomes" id="UP000294850">
    <property type="component" value="Unassembled WGS sequence"/>
</dbReference>
<dbReference type="SUPFAM" id="SSF51206">
    <property type="entry name" value="cAMP-binding domain-like"/>
    <property type="match status" value="1"/>
</dbReference>
<dbReference type="AlphaFoldDB" id="A0A4R5DQF1"/>
<evidence type="ECO:0000313" key="2">
    <source>
        <dbReference type="EMBL" id="TDE13235.1"/>
    </source>
</evidence>
<dbReference type="InterPro" id="IPR000595">
    <property type="entry name" value="cNMP-bd_dom"/>
</dbReference>
<dbReference type="OrthoDB" id="792939at2"/>
<protein>
    <submittedName>
        <fullName evidence="2">Crp/Fnr family transcriptional regulator</fullName>
    </submittedName>
</protein>
<proteinExistence type="predicted"/>
<evidence type="ECO:0000313" key="3">
    <source>
        <dbReference type="Proteomes" id="UP000294850"/>
    </source>
</evidence>
<name>A0A4R5DQF1_9BACT</name>
<organism evidence="2 3">
    <name type="scientific">Dyadobacter psychrotolerans</name>
    <dbReference type="NCBI Taxonomy" id="2541721"/>
    <lineage>
        <taxon>Bacteria</taxon>
        <taxon>Pseudomonadati</taxon>
        <taxon>Bacteroidota</taxon>
        <taxon>Cytophagia</taxon>
        <taxon>Cytophagales</taxon>
        <taxon>Spirosomataceae</taxon>
        <taxon>Dyadobacter</taxon>
    </lineage>
</organism>
<comment type="caution">
    <text evidence="2">The sequence shown here is derived from an EMBL/GenBank/DDBJ whole genome shotgun (WGS) entry which is preliminary data.</text>
</comment>